<gene>
    <name evidence="3" type="ORF">OSH07_08895</name>
</gene>
<dbReference type="Proteomes" id="UP001144805">
    <property type="component" value="Unassembled WGS sequence"/>
</dbReference>
<proteinExistence type="predicted"/>
<evidence type="ECO:0000259" key="2">
    <source>
        <dbReference type="Pfam" id="PF12804"/>
    </source>
</evidence>
<evidence type="ECO:0000313" key="3">
    <source>
        <dbReference type="EMBL" id="MCX5569308.1"/>
    </source>
</evidence>
<dbReference type="EMBL" id="JAPKNK010000003">
    <property type="protein sequence ID" value="MCX5569308.1"/>
    <property type="molecule type" value="Genomic_DNA"/>
</dbReference>
<organism evidence="3 4">
    <name type="scientific">Kaistia nematophila</name>
    <dbReference type="NCBI Taxonomy" id="2994654"/>
    <lineage>
        <taxon>Bacteria</taxon>
        <taxon>Pseudomonadati</taxon>
        <taxon>Pseudomonadota</taxon>
        <taxon>Alphaproteobacteria</taxon>
        <taxon>Hyphomicrobiales</taxon>
        <taxon>Kaistiaceae</taxon>
        <taxon>Kaistia</taxon>
    </lineage>
</organism>
<feature type="domain" description="MobA-like NTP transferase" evidence="2">
    <location>
        <begin position="10"/>
        <end position="171"/>
    </location>
</feature>
<dbReference type="CDD" id="cd04182">
    <property type="entry name" value="GT_2_like_f"/>
    <property type="match status" value="1"/>
</dbReference>
<name>A0A9X3E3X2_9HYPH</name>
<comment type="caution">
    <text evidence="3">The sequence shown here is derived from an EMBL/GenBank/DDBJ whole genome shotgun (WGS) entry which is preliminary data.</text>
</comment>
<keyword evidence="1" id="KW-0460">Magnesium</keyword>
<sequence length="203" mass="20403">MTHAGPAIAALVLAAGQGRRMGGPNKLLAEIGGRSLVRIVADAALASRAASVTVVTGHQREAVEQALAGAGVRFIDNPDHAAGLSTSLRRGVASLGDGPDGVVVLLADMPGITGAILDRLISAFDPAAPECIVVPTHGGRRGNPVLWSRGFFPALQAIEGDMGARQLIGAHAGAVVEVEIGPEVALDIDTPDALDAAGGRLPG</sequence>
<dbReference type="AlphaFoldDB" id="A0A9X3E3X2"/>
<dbReference type="InterPro" id="IPR029044">
    <property type="entry name" value="Nucleotide-diphossugar_trans"/>
</dbReference>
<protein>
    <submittedName>
        <fullName evidence="3">Nucleotidyltransferase family protein</fullName>
    </submittedName>
</protein>
<keyword evidence="4" id="KW-1185">Reference proteome</keyword>
<dbReference type="Pfam" id="PF12804">
    <property type="entry name" value="NTP_transf_3"/>
    <property type="match status" value="1"/>
</dbReference>
<evidence type="ECO:0000313" key="4">
    <source>
        <dbReference type="Proteomes" id="UP001144805"/>
    </source>
</evidence>
<accession>A0A9X3E3X2</accession>
<dbReference type="SUPFAM" id="SSF53448">
    <property type="entry name" value="Nucleotide-diphospho-sugar transferases"/>
    <property type="match status" value="1"/>
</dbReference>
<reference evidence="3" key="1">
    <citation type="submission" date="2022-11" db="EMBL/GenBank/DDBJ databases">
        <title>Biodiversity and phylogenetic relationships of bacteria.</title>
        <authorList>
            <person name="Machado R.A.R."/>
            <person name="Bhat A."/>
            <person name="Loulou A."/>
            <person name="Kallel S."/>
        </authorList>
    </citation>
    <scope>NUCLEOTIDE SEQUENCE</scope>
    <source>
        <strain evidence="3">K-TC2</strain>
    </source>
</reference>
<dbReference type="GO" id="GO:0016779">
    <property type="term" value="F:nucleotidyltransferase activity"/>
    <property type="evidence" value="ECO:0007669"/>
    <property type="project" value="UniProtKB-ARBA"/>
</dbReference>
<evidence type="ECO:0000256" key="1">
    <source>
        <dbReference type="ARBA" id="ARBA00022842"/>
    </source>
</evidence>
<dbReference type="PANTHER" id="PTHR43777">
    <property type="entry name" value="MOLYBDENUM COFACTOR CYTIDYLYLTRANSFERASE"/>
    <property type="match status" value="1"/>
</dbReference>
<dbReference type="RefSeq" id="WP_266338283.1">
    <property type="nucleotide sequence ID" value="NZ_JAPKNK010000003.1"/>
</dbReference>
<dbReference type="InterPro" id="IPR025877">
    <property type="entry name" value="MobA-like_NTP_Trfase"/>
</dbReference>
<dbReference type="Gene3D" id="3.90.550.10">
    <property type="entry name" value="Spore Coat Polysaccharide Biosynthesis Protein SpsA, Chain A"/>
    <property type="match status" value="1"/>
</dbReference>
<dbReference type="PANTHER" id="PTHR43777:SF1">
    <property type="entry name" value="MOLYBDENUM COFACTOR CYTIDYLYLTRANSFERASE"/>
    <property type="match status" value="1"/>
</dbReference>